<keyword evidence="3" id="KW-0456">Lyase</keyword>
<feature type="domain" description="Lytic transglycosylase MltA" evidence="8">
    <location>
        <begin position="153"/>
        <end position="308"/>
    </location>
</feature>
<comment type="caution">
    <text evidence="9">The sequence shown here is derived from an EMBL/GenBank/DDBJ whole genome shotgun (WGS) entry which is preliminary data.</text>
</comment>
<proteinExistence type="predicted"/>
<dbReference type="GO" id="GO:0009253">
    <property type="term" value="P:peptidoglycan catabolic process"/>
    <property type="evidence" value="ECO:0007669"/>
    <property type="project" value="TreeGrafter"/>
</dbReference>
<feature type="region of interest" description="Disordered" evidence="6">
    <location>
        <begin position="23"/>
        <end position="66"/>
    </location>
</feature>
<dbReference type="Pfam" id="PF03562">
    <property type="entry name" value="MltA"/>
    <property type="match status" value="1"/>
</dbReference>
<dbReference type="GO" id="GO:0009254">
    <property type="term" value="P:peptidoglycan turnover"/>
    <property type="evidence" value="ECO:0007669"/>
    <property type="project" value="InterPro"/>
</dbReference>
<feature type="chain" id="PRO_5030653795" description="peptidoglycan lytic exotransglycosylase" evidence="7">
    <location>
        <begin position="28"/>
        <end position="411"/>
    </location>
</feature>
<dbReference type="Gene3D" id="2.40.240.50">
    <property type="entry name" value="Barwin-like endoglucanases"/>
    <property type="match status" value="1"/>
</dbReference>
<dbReference type="Proteomes" id="UP000533905">
    <property type="component" value="Unassembled WGS sequence"/>
</dbReference>
<dbReference type="SUPFAM" id="SSF50685">
    <property type="entry name" value="Barwin-like endoglucanases"/>
    <property type="match status" value="1"/>
</dbReference>
<accession>A0A7Y2P091</accession>
<evidence type="ECO:0000313" key="9">
    <source>
        <dbReference type="EMBL" id="NNG24702.1"/>
    </source>
</evidence>
<dbReference type="Gene3D" id="2.40.40.10">
    <property type="entry name" value="RlpA-like domain"/>
    <property type="match status" value="1"/>
</dbReference>
<dbReference type="AlphaFoldDB" id="A0A7Y2P091"/>
<evidence type="ECO:0000256" key="1">
    <source>
        <dbReference type="ARBA" id="ARBA00001420"/>
    </source>
</evidence>
<evidence type="ECO:0000256" key="3">
    <source>
        <dbReference type="ARBA" id="ARBA00023239"/>
    </source>
</evidence>
<dbReference type="EMBL" id="JABAIV010000006">
    <property type="protein sequence ID" value="NNG24702.1"/>
    <property type="molecule type" value="Genomic_DNA"/>
</dbReference>
<dbReference type="InterPro" id="IPR026044">
    <property type="entry name" value="MltA"/>
</dbReference>
<sequence>MLSTRRSVTASLALVAFLAACSTTPQPQQPQPPKPTEPVRMPPPVGPVYVPEQPPPAQPTQPPAPAPLFTPTSFSTLPGWEQDDLRQAWPAFMQSCRTLNKADWKTVCAAARTIDAGDAAAVRRFFETWFVPNLVRSSDGADTGLITGYYEAMLYGSRKRGGAFQTPLYRVPPDLLTVDLGSVYPQLKNMRLRGRLSGKTVLPYNTRAEIARAPLAGKELLWVNDPVESFFLEVQGSGRVQLDTGETVRVAYADQNGHPYKTIGRWLVEQGELTAEQSTAQGIRAWIAANPGRRQELFNVNPSYIFFREEKLPDPSLGPKGALGVPLTPGRSVAIDPTLLPLGAPLFLATTEAASEAPMQRLMMAQDTGGAIRGAVRADFFYGFGPDAMDRAGKMKQRGTIWVLLPRPAVP</sequence>
<dbReference type="PROSITE" id="PS51257">
    <property type="entry name" value="PROKAR_LIPOPROTEIN"/>
    <property type="match status" value="1"/>
</dbReference>
<evidence type="ECO:0000256" key="4">
    <source>
        <dbReference type="ARBA" id="ARBA00023316"/>
    </source>
</evidence>
<dbReference type="Pfam" id="PF06725">
    <property type="entry name" value="3D"/>
    <property type="match status" value="1"/>
</dbReference>
<dbReference type="GO" id="GO:0004553">
    <property type="term" value="F:hydrolase activity, hydrolyzing O-glycosyl compounds"/>
    <property type="evidence" value="ECO:0007669"/>
    <property type="project" value="InterPro"/>
</dbReference>
<dbReference type="PANTHER" id="PTHR30124:SF0">
    <property type="entry name" value="MEMBRANE-BOUND LYTIC MUREIN TRANSGLYCOSYLASE A"/>
    <property type="match status" value="1"/>
</dbReference>
<feature type="signal peptide" evidence="7">
    <location>
        <begin position="1"/>
        <end position="27"/>
    </location>
</feature>
<name>A0A7Y2P091_9BURK</name>
<dbReference type="CDD" id="cd14485">
    <property type="entry name" value="mltA_like_LT_A"/>
    <property type="match status" value="1"/>
</dbReference>
<gene>
    <name evidence="9" type="ORF">HGB41_17070</name>
</gene>
<keyword evidence="7" id="KW-0732">Signal</keyword>
<evidence type="ECO:0000259" key="8">
    <source>
        <dbReference type="SMART" id="SM00925"/>
    </source>
</evidence>
<dbReference type="GO" id="GO:0071555">
    <property type="term" value="P:cell wall organization"/>
    <property type="evidence" value="ECO:0007669"/>
    <property type="project" value="UniProtKB-KW"/>
</dbReference>
<evidence type="ECO:0000256" key="7">
    <source>
        <dbReference type="SAM" id="SignalP"/>
    </source>
</evidence>
<evidence type="ECO:0000256" key="2">
    <source>
        <dbReference type="ARBA" id="ARBA00012587"/>
    </source>
</evidence>
<reference evidence="9 10" key="1">
    <citation type="submission" date="2020-04" db="EMBL/GenBank/DDBJ databases">
        <title>Massilia sp. nov., a cold adapted bacteria isolated from Arctic soil.</title>
        <authorList>
            <person name="Son J."/>
            <person name="Ka J.-O."/>
        </authorList>
    </citation>
    <scope>NUCLEOTIDE SEQUENCE [LARGE SCALE GENOMIC DNA]</scope>
    <source>
        <strain evidence="9 10">ML15P13</strain>
    </source>
</reference>
<dbReference type="GO" id="GO:0008933">
    <property type="term" value="F:peptidoglycan lytic transglycosylase activity"/>
    <property type="evidence" value="ECO:0007669"/>
    <property type="project" value="TreeGrafter"/>
</dbReference>
<evidence type="ECO:0000256" key="5">
    <source>
        <dbReference type="ARBA" id="ARBA00030918"/>
    </source>
</evidence>
<dbReference type="PANTHER" id="PTHR30124">
    <property type="entry name" value="MEMBRANE-BOUND LYTIC MUREIN TRANSGLYCOSYLASE A"/>
    <property type="match status" value="1"/>
</dbReference>
<dbReference type="InterPro" id="IPR010611">
    <property type="entry name" value="3D_dom"/>
</dbReference>
<feature type="compositionally biased region" description="Pro residues" evidence="6">
    <location>
        <begin position="27"/>
        <end position="66"/>
    </location>
</feature>
<evidence type="ECO:0000256" key="6">
    <source>
        <dbReference type="SAM" id="MobiDB-lite"/>
    </source>
</evidence>
<dbReference type="InterPro" id="IPR036908">
    <property type="entry name" value="RlpA-like_sf"/>
</dbReference>
<protein>
    <recommendedName>
        <fullName evidence="2">peptidoglycan lytic exotransglycosylase</fullName>
        <ecNumber evidence="2">4.2.2.n1</ecNumber>
    </recommendedName>
    <alternativeName>
        <fullName evidence="5">Murein hydrolase A</fullName>
    </alternativeName>
</protein>
<dbReference type="GO" id="GO:0019867">
    <property type="term" value="C:outer membrane"/>
    <property type="evidence" value="ECO:0007669"/>
    <property type="project" value="InterPro"/>
</dbReference>
<keyword evidence="10" id="KW-1185">Reference proteome</keyword>
<organism evidence="9 10">
    <name type="scientific">Telluria aromaticivorans</name>
    <dbReference type="NCBI Taxonomy" id="2725995"/>
    <lineage>
        <taxon>Bacteria</taxon>
        <taxon>Pseudomonadati</taxon>
        <taxon>Pseudomonadota</taxon>
        <taxon>Betaproteobacteria</taxon>
        <taxon>Burkholderiales</taxon>
        <taxon>Oxalobacteraceae</taxon>
        <taxon>Telluria group</taxon>
        <taxon>Telluria</taxon>
    </lineage>
</organism>
<dbReference type="EC" id="4.2.2.n1" evidence="2"/>
<keyword evidence="4" id="KW-0961">Cell wall biogenesis/degradation</keyword>
<evidence type="ECO:0000313" key="10">
    <source>
        <dbReference type="Proteomes" id="UP000533905"/>
    </source>
</evidence>
<dbReference type="InterPro" id="IPR005300">
    <property type="entry name" value="MltA_B"/>
</dbReference>
<dbReference type="PIRSF" id="PIRSF019422">
    <property type="entry name" value="MltA"/>
    <property type="match status" value="1"/>
</dbReference>
<comment type="catalytic activity">
    <reaction evidence="1">
        <text>Exolytic cleavage of the (1-&gt;4)-beta-glycosidic linkage between N-acetylmuramic acid (MurNAc) and N-acetylglucosamine (GlcNAc) residues in peptidoglycan, from either the reducing or the non-reducing ends of the peptidoglycan chains, with concomitant formation of a 1,6-anhydrobond in the MurNAc residue.</text>
        <dbReference type="EC" id="4.2.2.n1"/>
    </reaction>
</comment>
<dbReference type="CDD" id="cd14668">
    <property type="entry name" value="mlta_B"/>
    <property type="match status" value="1"/>
</dbReference>
<dbReference type="SMART" id="SM00925">
    <property type="entry name" value="MltA"/>
    <property type="match status" value="1"/>
</dbReference>